<dbReference type="PROSITE" id="PS50191">
    <property type="entry name" value="CRAL_TRIO"/>
    <property type="match status" value="1"/>
</dbReference>
<dbReference type="CDD" id="cd00170">
    <property type="entry name" value="SEC14"/>
    <property type="match status" value="1"/>
</dbReference>
<protein>
    <submittedName>
        <fullName evidence="2">Phosphatidylinositol transfer protein PDR16 and related proteins</fullName>
    </submittedName>
</protein>
<dbReference type="InterPro" id="IPR052578">
    <property type="entry name" value="PI_Transfer_CRAL-TRIO"/>
</dbReference>
<dbReference type="PANTHER" id="PTHR45824:SF29">
    <property type="entry name" value="GH16843P"/>
    <property type="match status" value="1"/>
</dbReference>
<dbReference type="SMART" id="SM01100">
    <property type="entry name" value="CRAL_TRIO_N"/>
    <property type="match status" value="1"/>
</dbReference>
<dbReference type="Gene3D" id="3.40.525.10">
    <property type="entry name" value="CRAL-TRIO lipid binding domain"/>
    <property type="match status" value="1"/>
</dbReference>
<dbReference type="InterPro" id="IPR001251">
    <property type="entry name" value="CRAL-TRIO_dom"/>
</dbReference>
<dbReference type="SUPFAM" id="SSF52087">
    <property type="entry name" value="CRAL/TRIO domain"/>
    <property type="match status" value="1"/>
</dbReference>
<evidence type="ECO:0000259" key="1">
    <source>
        <dbReference type="PROSITE" id="PS50191"/>
    </source>
</evidence>
<organism evidence="2">
    <name type="scientific">Phaffia rhodozyma</name>
    <name type="common">Yeast</name>
    <name type="synonym">Xanthophyllomyces dendrorhous</name>
    <dbReference type="NCBI Taxonomy" id="264483"/>
    <lineage>
        <taxon>Eukaryota</taxon>
        <taxon>Fungi</taxon>
        <taxon>Dikarya</taxon>
        <taxon>Basidiomycota</taxon>
        <taxon>Agaricomycotina</taxon>
        <taxon>Tremellomycetes</taxon>
        <taxon>Cystofilobasidiales</taxon>
        <taxon>Mrakiaceae</taxon>
        <taxon>Phaffia</taxon>
    </lineage>
</organism>
<feature type="domain" description="CRAL-TRIO" evidence="1">
    <location>
        <begin position="121"/>
        <end position="274"/>
    </location>
</feature>
<dbReference type="InterPro" id="IPR036865">
    <property type="entry name" value="CRAL-TRIO_dom_sf"/>
</dbReference>
<dbReference type="GO" id="GO:0008526">
    <property type="term" value="F:phosphatidylinositol transfer activity"/>
    <property type="evidence" value="ECO:0007669"/>
    <property type="project" value="TreeGrafter"/>
</dbReference>
<reference evidence="2" key="1">
    <citation type="submission" date="2014-08" db="EMBL/GenBank/DDBJ databases">
        <authorList>
            <person name="Sharma Rahul"/>
            <person name="Thines Marco"/>
        </authorList>
    </citation>
    <scope>NUCLEOTIDE SEQUENCE</scope>
</reference>
<dbReference type="InterPro" id="IPR036273">
    <property type="entry name" value="CRAL/TRIO_N_dom_sf"/>
</dbReference>
<dbReference type="Pfam" id="PF00650">
    <property type="entry name" value="CRAL_TRIO"/>
    <property type="match status" value="1"/>
</dbReference>
<dbReference type="Pfam" id="PF03765">
    <property type="entry name" value="CRAL_TRIO_N"/>
    <property type="match status" value="1"/>
</dbReference>
<dbReference type="InterPro" id="IPR011074">
    <property type="entry name" value="CRAL/TRIO_N_dom"/>
</dbReference>
<dbReference type="PANTHER" id="PTHR45824">
    <property type="entry name" value="GH16843P"/>
    <property type="match status" value="1"/>
</dbReference>
<dbReference type="SMART" id="SM00516">
    <property type="entry name" value="SEC14"/>
    <property type="match status" value="1"/>
</dbReference>
<name>A0A0F7SXL7_PHARH</name>
<dbReference type="SUPFAM" id="SSF46938">
    <property type="entry name" value="CRAL/TRIO N-terminal domain"/>
    <property type="match status" value="1"/>
</dbReference>
<accession>A0A0F7SXL7</accession>
<dbReference type="EMBL" id="LN483166">
    <property type="protein sequence ID" value="CED84903.1"/>
    <property type="molecule type" value="Genomic_DNA"/>
</dbReference>
<proteinExistence type="predicted"/>
<dbReference type="AlphaFoldDB" id="A0A0F7SXL7"/>
<evidence type="ECO:0000313" key="2">
    <source>
        <dbReference type="EMBL" id="CED84903.1"/>
    </source>
</evidence>
<sequence length="334" mass="38164">MSLYLPPQHPDSSLPSAPAESPFSVELLTPAQKTSLANLKAHFASPAFKVPLPTKQFSSSECIDLGYTEGLHELEEMWLSEECLLRFLRATKWNEKDATDRLSQTLLWRREFGVDQFTQEYISPENETGKQIVWGFDNQRRPIWYMRPGLQNTAESERQIAHVFYTMSLCEHLMPRGVEKLVLAINFAARGKSPSTSTSIKVLRILQDHYPERLGTAFVINVPWLVQAFFKMITPLLDPVTRSKLILPSTPSIAEHAPTSQLESSFGGSVTWPKYGPTEHAEYWFGPTGFVALAKERQRRGLENWRKLGGERIGRREWDWKQGEETWGVEAEAR</sequence>